<evidence type="ECO:0000256" key="1">
    <source>
        <dbReference type="SAM" id="MobiDB-lite"/>
    </source>
</evidence>
<feature type="region of interest" description="Disordered" evidence="1">
    <location>
        <begin position="58"/>
        <end position="148"/>
    </location>
</feature>
<proteinExistence type="predicted"/>
<keyword evidence="3" id="KW-1185">Reference proteome</keyword>
<sequence length="216" mass="23979">MDRITAQAWHYYQAQPHPSELAQAEQSLKRGIDEDWRSSVQRYPEVLEYFYSLVELSLPQDDDGAVRDPPLSALTGGSRKTNRRSVQGPPLPNESFEREAPPPRHAPLPSRTPPPFNRRTPGPPIPMPPMGMSGIASVPPRAPGGCSGHQRIRHIMGIPENSPGVSLFLRHTRHINSHMTHLARLSPPSTDSRSRFLGSEAHIHQKGVDVRSLSPV</sequence>
<evidence type="ECO:0000313" key="2">
    <source>
        <dbReference type="EMBL" id="KAK8106223.1"/>
    </source>
</evidence>
<dbReference type="Proteomes" id="UP001392437">
    <property type="component" value="Unassembled WGS sequence"/>
</dbReference>
<comment type="caution">
    <text evidence="2">The sequence shown here is derived from an EMBL/GenBank/DDBJ whole genome shotgun (WGS) entry which is preliminary data.</text>
</comment>
<dbReference type="EMBL" id="JAQQWP010000008">
    <property type="protein sequence ID" value="KAK8106223.1"/>
    <property type="molecule type" value="Genomic_DNA"/>
</dbReference>
<accession>A0AAW0QTI5</accession>
<name>A0AAW0QTI5_9PEZI</name>
<protein>
    <submittedName>
        <fullName evidence="2">Uncharacterized protein</fullName>
    </submittedName>
</protein>
<gene>
    <name evidence="2" type="ORF">PG999_009582</name>
</gene>
<organism evidence="2 3">
    <name type="scientific">Apiospora kogelbergensis</name>
    <dbReference type="NCBI Taxonomy" id="1337665"/>
    <lineage>
        <taxon>Eukaryota</taxon>
        <taxon>Fungi</taxon>
        <taxon>Dikarya</taxon>
        <taxon>Ascomycota</taxon>
        <taxon>Pezizomycotina</taxon>
        <taxon>Sordariomycetes</taxon>
        <taxon>Xylariomycetidae</taxon>
        <taxon>Amphisphaeriales</taxon>
        <taxon>Apiosporaceae</taxon>
        <taxon>Apiospora</taxon>
    </lineage>
</organism>
<reference evidence="2 3" key="1">
    <citation type="submission" date="2023-01" db="EMBL/GenBank/DDBJ databases">
        <title>Analysis of 21 Apiospora genomes using comparative genomics revels a genus with tremendous synthesis potential of carbohydrate active enzymes and secondary metabolites.</title>
        <authorList>
            <person name="Sorensen T."/>
        </authorList>
    </citation>
    <scope>NUCLEOTIDE SEQUENCE [LARGE SCALE GENOMIC DNA]</scope>
    <source>
        <strain evidence="2 3">CBS 117206</strain>
    </source>
</reference>
<evidence type="ECO:0000313" key="3">
    <source>
        <dbReference type="Proteomes" id="UP001392437"/>
    </source>
</evidence>
<dbReference type="AlphaFoldDB" id="A0AAW0QTI5"/>
<feature type="compositionally biased region" description="Pro residues" evidence="1">
    <location>
        <begin position="103"/>
        <end position="129"/>
    </location>
</feature>